<dbReference type="EMBL" id="CP090640">
    <property type="protein sequence ID" value="WFN17317.1"/>
    <property type="molecule type" value="Genomic_DNA"/>
</dbReference>
<evidence type="ECO:0000313" key="2">
    <source>
        <dbReference type="EMBL" id="WFN17317.1"/>
    </source>
</evidence>
<organism evidence="1">
    <name type="scientific">Burkholderia contaminans</name>
    <dbReference type="NCBI Taxonomy" id="488447"/>
    <lineage>
        <taxon>Bacteria</taxon>
        <taxon>Pseudomonadati</taxon>
        <taxon>Pseudomonadota</taxon>
        <taxon>Betaproteobacteria</taxon>
        <taxon>Burkholderiales</taxon>
        <taxon>Burkholderiaceae</taxon>
        <taxon>Burkholderia</taxon>
        <taxon>Burkholderia cepacia complex</taxon>
    </lineage>
</organism>
<dbReference type="Proteomes" id="UP001220209">
    <property type="component" value="Chromosome 1"/>
</dbReference>
<accession>A0A250LDI7</accession>
<name>A0A250LDI7_9BURK</name>
<evidence type="ECO:0000313" key="1">
    <source>
        <dbReference type="EMBL" id="BBA42638.1"/>
    </source>
</evidence>
<protein>
    <submittedName>
        <fullName evidence="1">Uncharacterized protein</fullName>
    </submittedName>
</protein>
<sequence length="70" mass="7587">MALALLGKLADPVYLPYHAAGSEQIVRNDALPHYLHDLTLPELASFISELNLGVRPTTSTATSSDLLHFV</sequence>
<gene>
    <name evidence="1" type="ORF">BCCH1_51230</name>
    <name evidence="2" type="ORF">LXE91_16825</name>
</gene>
<dbReference type="GeneID" id="93191523"/>
<proteinExistence type="predicted"/>
<reference evidence="2 3" key="3">
    <citation type="submission" date="2021-12" db="EMBL/GenBank/DDBJ databases">
        <title>Genomic and phenotypic characterization of three Burkholderia contaminans isolates recovered from different sources.</title>
        <authorList>
            <person name="Lopez De Volder A."/>
            <person name="Fan Y."/>
            <person name="Nunvar J."/>
            <person name="Herrera T."/>
            <person name="Timp W."/>
            <person name="Degrossi J."/>
        </authorList>
    </citation>
    <scope>NUCLEOTIDE SEQUENCE [LARGE SCALE GENOMIC DNA]</scope>
    <source>
        <strain evidence="2 3">LMG 23361</strain>
    </source>
</reference>
<dbReference type="EMBL" id="AP018358">
    <property type="protein sequence ID" value="BBA42638.1"/>
    <property type="molecule type" value="Genomic_DNA"/>
</dbReference>
<evidence type="ECO:0000313" key="3">
    <source>
        <dbReference type="Proteomes" id="UP001220209"/>
    </source>
</evidence>
<reference evidence="1" key="1">
    <citation type="journal article" date="2016" name="Biosci. Biotechnol. Biochem.">
        <title>Bioconversion of AHX to AOH by resting cells of Burkholderia contaminans CH-1.</title>
        <authorList>
            <person name="Choi J.H."/>
            <person name="Kikuchi A."/>
            <person name="Pumkaeo P."/>
            <person name="Hirai H."/>
            <person name="Tokuyama S."/>
            <person name="Kawagishi H."/>
        </authorList>
    </citation>
    <scope>NUCLEOTIDE SEQUENCE</scope>
    <source>
        <strain evidence="1">CH-1</strain>
    </source>
</reference>
<dbReference type="RefSeq" id="WP_223274355.1">
    <property type="nucleotide sequence ID" value="NZ_AP018358.1"/>
</dbReference>
<reference evidence="1" key="2">
    <citation type="journal article" date="2017" name="Genome Announc.">
        <title>High-Quality Draft Genome Sequence of Burkholderia contaminans CH-1, a Gram-Negative Bacterium That Metabolizes 2-Azahypoxanthine, a Plant Growth-Regulating Compound.</title>
        <authorList>
            <person name="Choi J.-H."/>
            <person name="Sugiura H."/>
            <person name="Moriuchi R."/>
            <person name="Kawagishi H."/>
            <person name="Dohra H."/>
        </authorList>
    </citation>
    <scope>NUCLEOTIDE SEQUENCE</scope>
    <source>
        <strain evidence="1">CH-1</strain>
    </source>
</reference>
<dbReference type="AlphaFoldDB" id="A0A250LDI7"/>